<dbReference type="SMART" id="SM00257">
    <property type="entry name" value="LysM"/>
    <property type="match status" value="1"/>
</dbReference>
<gene>
    <name evidence="5" type="ORF">NT01SARS_1244</name>
</gene>
<dbReference type="Pfam" id="PF11741">
    <property type="entry name" value="AMIN"/>
    <property type="match status" value="1"/>
</dbReference>
<dbReference type="InterPro" id="IPR002508">
    <property type="entry name" value="MurNAc-LAA_cat"/>
</dbReference>
<proteinExistence type="predicted"/>
<evidence type="ECO:0000256" key="2">
    <source>
        <dbReference type="ARBA" id="ARBA00011901"/>
    </source>
</evidence>
<feature type="domain" description="LysM" evidence="4">
    <location>
        <begin position="372"/>
        <end position="415"/>
    </location>
</feature>
<dbReference type="PROSITE" id="PS51782">
    <property type="entry name" value="LYSM"/>
    <property type="match status" value="1"/>
</dbReference>
<dbReference type="SUPFAM" id="SSF53187">
    <property type="entry name" value="Zn-dependent exopeptidases"/>
    <property type="match status" value="1"/>
</dbReference>
<evidence type="ECO:0000259" key="4">
    <source>
        <dbReference type="PROSITE" id="PS51782"/>
    </source>
</evidence>
<dbReference type="AlphaFoldDB" id="J4UYC1"/>
<dbReference type="PANTHER" id="PTHR30404">
    <property type="entry name" value="N-ACETYLMURAMOYL-L-ALANINE AMIDASE"/>
    <property type="match status" value="1"/>
</dbReference>
<dbReference type="PANTHER" id="PTHR30404:SF0">
    <property type="entry name" value="N-ACETYLMURAMOYL-L-ALANINE AMIDASE AMIC"/>
    <property type="match status" value="1"/>
</dbReference>
<dbReference type="CDD" id="cd02696">
    <property type="entry name" value="MurNAc-LAA"/>
    <property type="match status" value="1"/>
</dbReference>
<dbReference type="SUPFAM" id="SSF54106">
    <property type="entry name" value="LysM domain"/>
    <property type="match status" value="1"/>
</dbReference>
<dbReference type="Gene3D" id="3.10.350.10">
    <property type="entry name" value="LysM domain"/>
    <property type="match status" value="1"/>
</dbReference>
<accession>J4UYC1</accession>
<dbReference type="Gene3D" id="3.40.630.40">
    <property type="entry name" value="Zn-dependent exopeptidases"/>
    <property type="match status" value="1"/>
</dbReference>
<evidence type="ECO:0000256" key="3">
    <source>
        <dbReference type="ARBA" id="ARBA00022801"/>
    </source>
</evidence>
<protein>
    <recommendedName>
        <fullName evidence="2">N-acetylmuramoyl-L-alanine amidase</fullName>
        <ecNumber evidence="2">3.5.1.28</ecNumber>
    </recommendedName>
</protein>
<dbReference type="GO" id="GO:0009253">
    <property type="term" value="P:peptidoglycan catabolic process"/>
    <property type="evidence" value="ECO:0007669"/>
    <property type="project" value="InterPro"/>
</dbReference>
<evidence type="ECO:0000313" key="5">
    <source>
        <dbReference type="EMBL" id="EJP71437.1"/>
    </source>
</evidence>
<dbReference type="EC" id="3.5.1.28" evidence="2"/>
<dbReference type="Pfam" id="PF01476">
    <property type="entry name" value="LysM"/>
    <property type="match status" value="1"/>
</dbReference>
<dbReference type="EMBL" id="JH611157">
    <property type="protein sequence ID" value="EJP71437.1"/>
    <property type="molecule type" value="Genomic_DNA"/>
</dbReference>
<dbReference type="Proteomes" id="UP000010305">
    <property type="component" value="Unassembled WGS sequence"/>
</dbReference>
<reference evidence="5 6" key="1">
    <citation type="journal article" date="2012" name="ISME J.">
        <title>Genomic insights to SAR86, an abundant and uncultivated marine bacterial lineage.</title>
        <authorList>
            <person name="Dupont C.L."/>
            <person name="Rusch D.B."/>
            <person name="Yooseph S."/>
            <person name="Lombardo M.J."/>
            <person name="Richter R.A."/>
            <person name="Valas R."/>
            <person name="Novotny M."/>
            <person name="Yee-Greenbaum J."/>
            <person name="Selengut J.D."/>
            <person name="Haft D.H."/>
            <person name="Halpern A.L."/>
            <person name="Lasken R.S."/>
            <person name="Nealson K."/>
            <person name="Friedman R."/>
            <person name="Venter J.C."/>
        </authorList>
    </citation>
    <scope>NUCLEOTIDE SEQUENCE [LARGE SCALE GENOMIC DNA]</scope>
</reference>
<keyword evidence="3" id="KW-0378">Hydrolase</keyword>
<dbReference type="Pfam" id="PF01520">
    <property type="entry name" value="Amidase_3"/>
    <property type="match status" value="1"/>
</dbReference>
<evidence type="ECO:0000256" key="1">
    <source>
        <dbReference type="ARBA" id="ARBA00001561"/>
    </source>
</evidence>
<dbReference type="HOGENOM" id="CLU_014322_2_3_6"/>
<dbReference type="InterPro" id="IPR036779">
    <property type="entry name" value="LysM_dom_sf"/>
</dbReference>
<comment type="catalytic activity">
    <reaction evidence="1">
        <text>Hydrolyzes the link between N-acetylmuramoyl residues and L-amino acid residues in certain cell-wall glycopeptides.</text>
        <dbReference type="EC" id="3.5.1.28"/>
    </reaction>
</comment>
<dbReference type="STRING" id="1123866.NT01SARS_1244"/>
<dbReference type="InterPro" id="IPR050695">
    <property type="entry name" value="N-acetylmuramoyl_amidase_3"/>
</dbReference>
<dbReference type="SMART" id="SM00646">
    <property type="entry name" value="Ami_3"/>
    <property type="match status" value="1"/>
</dbReference>
<dbReference type="GO" id="GO:0008745">
    <property type="term" value="F:N-acetylmuramoyl-L-alanine amidase activity"/>
    <property type="evidence" value="ECO:0007669"/>
    <property type="project" value="UniProtKB-EC"/>
</dbReference>
<dbReference type="CDD" id="cd00118">
    <property type="entry name" value="LysM"/>
    <property type="match status" value="1"/>
</dbReference>
<dbReference type="InterPro" id="IPR021731">
    <property type="entry name" value="AMIN_dom"/>
</dbReference>
<organism evidence="5 6">
    <name type="scientific">SAR86 cluster bacterium SAR86A</name>
    <dbReference type="NCBI Taxonomy" id="1123866"/>
    <lineage>
        <taxon>Bacteria</taxon>
        <taxon>Pseudomonadati</taxon>
        <taxon>Pseudomonadota</taxon>
        <taxon>Gammaproteobacteria</taxon>
        <taxon>SAR86 cluster</taxon>
    </lineage>
</organism>
<dbReference type="InterPro" id="IPR018392">
    <property type="entry name" value="LysM"/>
</dbReference>
<sequence>MNKFISFFIFFSLFIDSNEISFNEIKNLDKESIEVSFLLEKVSLIKSYSLKDPSRIVLDVYETDLKEEIIKKYNYPIKQVRAFSEENVTRIVIDLYEYINWAKPVQSIKDEAVMLKVEIKKNKKLEESLRDIVVAIDAGHGGKYPGAVGTNNILEKDVTLLIAKELERSLKNTAGFHPVMVRNNDETVSLNDRYQRARRLGADIFVSIHADGFRLSSVKGASVYIWSEKASSSVAENLSDRKRQQIQADIKNLKPYDFNEDSSRELYPKIYKEKIKQSQALGTKILDQLKRDPYTKIHKKNVEFADFRVLKSIDIPSVLVESGFLTNPEDAERLKTKPGRRMIARSIFLGINNYFIENPIEGTLINNNTDYLEYTIQKGDVLSEIAIRFGVTVESIKVTNNIGDNPIYPGQIIYVYLRNL</sequence>
<evidence type="ECO:0000313" key="6">
    <source>
        <dbReference type="Proteomes" id="UP000010305"/>
    </source>
</evidence>
<name>J4UYC1_9GAMM</name>
<dbReference type="Gene3D" id="2.60.40.3500">
    <property type="match status" value="1"/>
</dbReference>
<dbReference type="GO" id="GO:0030288">
    <property type="term" value="C:outer membrane-bounded periplasmic space"/>
    <property type="evidence" value="ECO:0007669"/>
    <property type="project" value="TreeGrafter"/>
</dbReference>